<dbReference type="Pfam" id="PF01607">
    <property type="entry name" value="CBM_14"/>
    <property type="match status" value="1"/>
</dbReference>
<feature type="region of interest" description="Disordered" evidence="1">
    <location>
        <begin position="1298"/>
        <end position="1334"/>
    </location>
</feature>
<protein>
    <submittedName>
        <fullName evidence="2">Uncharacterized protein</fullName>
    </submittedName>
</protein>
<dbReference type="GO" id="GO:0008061">
    <property type="term" value="F:chitin binding"/>
    <property type="evidence" value="ECO:0007669"/>
    <property type="project" value="InterPro"/>
</dbReference>
<dbReference type="EnsemblMetazoa" id="PPAI008794-RA">
    <property type="protein sequence ID" value="PPAI008794-PA"/>
    <property type="gene ID" value="PPAI008794"/>
</dbReference>
<feature type="region of interest" description="Disordered" evidence="1">
    <location>
        <begin position="357"/>
        <end position="425"/>
    </location>
</feature>
<organism evidence="2 3">
    <name type="scientific">Phlebotomus papatasi</name>
    <name type="common">Sandfly</name>
    <dbReference type="NCBI Taxonomy" id="29031"/>
    <lineage>
        <taxon>Eukaryota</taxon>
        <taxon>Metazoa</taxon>
        <taxon>Ecdysozoa</taxon>
        <taxon>Arthropoda</taxon>
        <taxon>Hexapoda</taxon>
        <taxon>Insecta</taxon>
        <taxon>Pterygota</taxon>
        <taxon>Neoptera</taxon>
        <taxon>Endopterygota</taxon>
        <taxon>Diptera</taxon>
        <taxon>Nematocera</taxon>
        <taxon>Psychodoidea</taxon>
        <taxon>Psychodidae</taxon>
        <taxon>Phlebotomus</taxon>
        <taxon>Phlebotomus</taxon>
    </lineage>
</organism>
<dbReference type="InterPro" id="IPR036508">
    <property type="entry name" value="Chitin-bd_dom_sf"/>
</dbReference>
<evidence type="ECO:0000313" key="3">
    <source>
        <dbReference type="Proteomes" id="UP000092462"/>
    </source>
</evidence>
<dbReference type="Gene3D" id="2.170.140.10">
    <property type="entry name" value="Chitin binding domain"/>
    <property type="match status" value="1"/>
</dbReference>
<dbReference type="VEuPathDB" id="VectorBase:PPAPM1_009631"/>
<feature type="region of interest" description="Disordered" evidence="1">
    <location>
        <begin position="167"/>
        <end position="186"/>
    </location>
</feature>
<feature type="region of interest" description="Disordered" evidence="1">
    <location>
        <begin position="1205"/>
        <end position="1227"/>
    </location>
</feature>
<feature type="compositionally biased region" description="Basic and acidic residues" evidence="1">
    <location>
        <begin position="172"/>
        <end position="186"/>
    </location>
</feature>
<dbReference type="Proteomes" id="UP000092462">
    <property type="component" value="Unassembled WGS sequence"/>
</dbReference>
<proteinExistence type="predicted"/>
<reference evidence="2" key="1">
    <citation type="submission" date="2022-08" db="UniProtKB">
        <authorList>
            <consortium name="EnsemblMetazoa"/>
        </authorList>
    </citation>
    <scope>IDENTIFICATION</scope>
    <source>
        <strain evidence="2">Israel</strain>
    </source>
</reference>
<keyword evidence="3" id="KW-1185">Reference proteome</keyword>
<dbReference type="InterPro" id="IPR052976">
    <property type="entry name" value="Scoloptoxin-like"/>
</dbReference>
<sequence>RAAIGGGGSETPREQNDASRLQFKHIILTRPSASLIARRAGATQYAEHLESSSEERKRHGISKRLVAGEDGDYDAYQGVLGRAGIDFPVLPGIPKTSFNCKSVFHICDDGRKISFLCPNGTIFRQTDLICDWWFKVNCASSPSQYAESAEVLARSQNRRTSAPARLQALAETEPRNETETELGKSELKVTKLPVASRKSYKESRVRTGPTKLRSRQYASFEYSSQQDGSNESYDFEDFIVPRRRPSYRTRVPVRLVSHPDFDHIYRINYRGPPLTFRVDPASKESQEFAESASFLKTRNTFNGYNYQQPEKRVKLNNGDAETTTQPGFTSTDTTIPTPVARRGTAVYSTPNSIQDEAKYTTQPPIDSRKPNKYTTARRLESSRTTPYYTPTVPTVSSRTQFDARQLSTLSPPTAPSAPTAPASLQQNPIHVPEAETEREHAMEIMKTLKELDLVTSTPTIPTPSEAEKSNVGQRLGLQIPPSSGPETLHSLALYFATAMDNITRNFSTERSAAYTTEGTTTSPDVATDSKGIAGALLRDETLDNYEKLFQPQLPETTTFPATTELPDTTTPDLLSRIASIPLSDNNDLEGQHSKNPVVSAAGTQQIRELAQVFTHALSAYLHDPVMFRKVLSEIRPTEPPPPVETNEVVSSRLGRTEDFAKRDNQISTQGVTYLPTTPSTTTTTEDLEVLDFSDVTISTKRDITNEPLTPATPATPPKEKNPIFEFVKTPASDLVSENLERSASKYYQGQNNDEDNEIPTTTENQLAAEINGELTATTMYPYLSGDSQENEGNFTLDENSYFPVESGEAKRNTSSSKPYGFDVLNQLRVENLVTSTSSPVVANRWGSEVTTDSPYSTVIPVTLSSDLTPPAKQNDTPTVNQQKPSILILPPPRLEDDENLQRAQSQSLVASGNQILGDRKGKAFASSTELPISTTVGYESTTSEPRFDFSHTSEETVSTTFAPLGQLKGHYITKALPDTTTPEVTPEVSTTTDFPDVGKFSPNPWSTLAYTIFLDPLTINDGLMNSEEEESTAENARLVNGLPRTTVPYTGELTTEATSTKFGLRNSFDDLQSPRNETVNVKDAMKRRANEMFGGLNETSVNSLMNVMKKADSNKTVRRLILLLIQTCDEDYTKTVEESRKALLDALIGMDHNDIEDNIQVLSANQLRGRGSRKIRLQTANGHNVIVDSSTSSVPITTYRRIVPAETPSTTSSTTQAPTTTTTTEVPETTTILPETTTVDVRSRLSGRFHVDEAISAETLSTFDDFGRRTTPLQSYTSTTPAPEEATTIFPIYYHSSETTTHPPIAETAPPVSSTTTTTTQRPLPPRVHISNDEATKRVGKSLEQLLGQQPGDTVQHKRSDERALELLKSLYALAAKWGRR</sequence>
<dbReference type="PROSITE" id="PS50940">
    <property type="entry name" value="CHIT_BIND_II"/>
    <property type="match status" value="1"/>
</dbReference>
<dbReference type="VEuPathDB" id="VectorBase:PPAI008794"/>
<feature type="compositionally biased region" description="Low complexity" evidence="1">
    <location>
        <begin position="405"/>
        <end position="425"/>
    </location>
</feature>
<feature type="compositionally biased region" description="Low complexity" evidence="1">
    <location>
        <begin position="384"/>
        <end position="395"/>
    </location>
</feature>
<dbReference type="PANTHER" id="PTHR22933">
    <property type="entry name" value="FI18007P1-RELATED"/>
    <property type="match status" value="1"/>
</dbReference>
<dbReference type="SMART" id="SM00494">
    <property type="entry name" value="ChtBD2"/>
    <property type="match status" value="1"/>
</dbReference>
<dbReference type="PANTHER" id="PTHR22933:SF42">
    <property type="entry name" value="FI18455P1-RELATED"/>
    <property type="match status" value="1"/>
</dbReference>
<dbReference type="EMBL" id="AJVK01006474">
    <property type="status" value="NOT_ANNOTATED_CDS"/>
    <property type="molecule type" value="Genomic_DNA"/>
</dbReference>
<dbReference type="SUPFAM" id="SSF57625">
    <property type="entry name" value="Invertebrate chitin-binding proteins"/>
    <property type="match status" value="1"/>
</dbReference>
<dbReference type="InterPro" id="IPR002557">
    <property type="entry name" value="Chitin-bd_dom"/>
</dbReference>
<feature type="compositionally biased region" description="Low complexity" evidence="1">
    <location>
        <begin position="1206"/>
        <end position="1227"/>
    </location>
</feature>
<dbReference type="GO" id="GO:0005576">
    <property type="term" value="C:extracellular region"/>
    <property type="evidence" value="ECO:0007669"/>
    <property type="project" value="InterPro"/>
</dbReference>
<evidence type="ECO:0000256" key="1">
    <source>
        <dbReference type="SAM" id="MobiDB-lite"/>
    </source>
</evidence>
<accession>A0A1B0EYY9</accession>
<evidence type="ECO:0000313" key="2">
    <source>
        <dbReference type="EnsemblMetazoa" id="PPAI008794-PA"/>
    </source>
</evidence>
<name>A0A1B0EYY9_PHLPP</name>